<dbReference type="STRING" id="429009.Adeg_1558"/>
<dbReference type="KEGG" id="adg:Adeg_1558"/>
<organism evidence="3 4">
    <name type="scientific">Ammonifex degensii (strain DSM 10501 / KC4)</name>
    <dbReference type="NCBI Taxonomy" id="429009"/>
    <lineage>
        <taxon>Bacteria</taxon>
        <taxon>Bacillati</taxon>
        <taxon>Bacillota</taxon>
        <taxon>Clostridia</taxon>
        <taxon>Thermoanaerobacterales</taxon>
        <taxon>Thermoanaerobacteraceae</taxon>
        <taxon>Ammonifex</taxon>
    </lineage>
</organism>
<accession>C9R8M4</accession>
<gene>
    <name evidence="3" type="ordered locus">Adeg_1558</name>
</gene>
<name>C9R8M4_AMMDK</name>
<comment type="similarity">
    <text evidence="1">Belongs to the UPF0749 family.</text>
</comment>
<evidence type="ECO:0000256" key="2">
    <source>
        <dbReference type="SAM" id="Coils"/>
    </source>
</evidence>
<proteinExistence type="inferred from homology"/>
<evidence type="ECO:0008006" key="5">
    <source>
        <dbReference type="Google" id="ProtNLM"/>
    </source>
</evidence>
<dbReference type="Gene3D" id="3.30.70.1880">
    <property type="entry name" value="Protein of unknown function DUF881"/>
    <property type="match status" value="1"/>
</dbReference>
<dbReference type="PANTHER" id="PTHR37313">
    <property type="entry name" value="UPF0749 PROTEIN RV1825"/>
    <property type="match status" value="1"/>
</dbReference>
<evidence type="ECO:0000313" key="4">
    <source>
        <dbReference type="Proteomes" id="UP000002620"/>
    </source>
</evidence>
<dbReference type="Proteomes" id="UP000002620">
    <property type="component" value="Chromosome"/>
</dbReference>
<dbReference type="EMBL" id="CP001785">
    <property type="protein sequence ID" value="ACX52653.1"/>
    <property type="molecule type" value="Genomic_DNA"/>
</dbReference>
<reference evidence="3 4" key="1">
    <citation type="submission" date="2009-10" db="EMBL/GenBank/DDBJ databases">
        <title>Complete sequence of chromosome of Ammonifex degensii KC4.</title>
        <authorList>
            <consortium name="US DOE Joint Genome Institute"/>
            <person name="Kerfeld C."/>
            <person name="Goodner B."/>
            <person name="Huber H."/>
            <person name="Stetter K."/>
            <person name="Lucas S."/>
            <person name="Copeland A."/>
            <person name="Lapidus A."/>
            <person name="Glavina del Rio T."/>
            <person name="Dalin E."/>
            <person name="Tice H."/>
            <person name="Bruce D."/>
            <person name="Goodwin L."/>
            <person name="Pitluck S."/>
            <person name="Saunders E."/>
            <person name="Brettin T."/>
            <person name="Detter J.C."/>
            <person name="Han C."/>
            <person name="Larimer F."/>
            <person name="Land M."/>
            <person name="Hauser L."/>
            <person name="Kyrpides N."/>
            <person name="Ovchinnikova G."/>
            <person name="Richardson P."/>
        </authorList>
    </citation>
    <scope>NUCLEOTIDE SEQUENCE [LARGE SCALE GENOMIC DNA]</scope>
    <source>
        <strain evidence="4">DSM 10501 / KC4</strain>
    </source>
</reference>
<dbReference type="eggNOG" id="COG3879">
    <property type="taxonomic scope" value="Bacteria"/>
</dbReference>
<dbReference type="AlphaFoldDB" id="C9R8M4"/>
<feature type="coiled-coil region" evidence="2">
    <location>
        <begin position="20"/>
        <end position="54"/>
    </location>
</feature>
<sequence length="215" mass="23781">MAVQMRLAQEISRTVPIQRINTLMAEVQAARKERDQLQNEVNRLQQELDAVTNQEGLKELKSELNSYRIEAGLVAVTGPGIEVTLNDSTLMPKPGQNPNLYVLHDEDILRVLNELKAAGAEVLAINGERLIATSEVRCAGPTILVNKTKRLAAPFVITAIGNPDTMINALNMRGGVVDTLQQFWGIQVSIKKLPEVTISAYKGSRRFEYAHPVKE</sequence>
<dbReference type="CDD" id="cd14686">
    <property type="entry name" value="bZIP"/>
    <property type="match status" value="1"/>
</dbReference>
<dbReference type="HOGENOM" id="CLU_040273_4_0_9"/>
<protein>
    <recommendedName>
        <fullName evidence="5">DUF881 domain-containing protein</fullName>
    </recommendedName>
</protein>
<keyword evidence="2" id="KW-0175">Coiled coil</keyword>
<evidence type="ECO:0000256" key="1">
    <source>
        <dbReference type="ARBA" id="ARBA00009108"/>
    </source>
</evidence>
<dbReference type="PANTHER" id="PTHR37313:SF2">
    <property type="entry name" value="UPF0749 PROTEIN YLXX"/>
    <property type="match status" value="1"/>
</dbReference>
<evidence type="ECO:0000313" key="3">
    <source>
        <dbReference type="EMBL" id="ACX52653.1"/>
    </source>
</evidence>
<keyword evidence="4" id="KW-1185">Reference proteome</keyword>
<dbReference type="InterPro" id="IPR010273">
    <property type="entry name" value="DUF881"/>
</dbReference>
<dbReference type="Pfam" id="PF05949">
    <property type="entry name" value="DUF881"/>
    <property type="match status" value="1"/>
</dbReference>